<organism evidence="1 2">
    <name type="scientific">Actinia tenebrosa</name>
    <name type="common">Australian red waratah sea anemone</name>
    <dbReference type="NCBI Taxonomy" id="6105"/>
    <lineage>
        <taxon>Eukaryota</taxon>
        <taxon>Metazoa</taxon>
        <taxon>Cnidaria</taxon>
        <taxon>Anthozoa</taxon>
        <taxon>Hexacorallia</taxon>
        <taxon>Actiniaria</taxon>
        <taxon>Actiniidae</taxon>
        <taxon>Actinia</taxon>
    </lineage>
</organism>
<proteinExistence type="predicted"/>
<dbReference type="AlphaFoldDB" id="A0A6P8HAJ6"/>
<dbReference type="PANTHER" id="PTHR33395">
    <property type="entry name" value="TRANSCRIPTASE, PUTATIVE-RELATED-RELATED"/>
    <property type="match status" value="1"/>
</dbReference>
<dbReference type="OrthoDB" id="5986507at2759"/>
<protein>
    <submittedName>
        <fullName evidence="2">Uncharacterized protein LOC116289836</fullName>
    </submittedName>
</protein>
<evidence type="ECO:0000313" key="1">
    <source>
        <dbReference type="Proteomes" id="UP000515163"/>
    </source>
</evidence>
<dbReference type="PANTHER" id="PTHR33395:SF22">
    <property type="entry name" value="REVERSE TRANSCRIPTASE DOMAIN-CONTAINING PROTEIN"/>
    <property type="match status" value="1"/>
</dbReference>
<dbReference type="Proteomes" id="UP000515163">
    <property type="component" value="Unplaced"/>
</dbReference>
<evidence type="ECO:0000313" key="2">
    <source>
        <dbReference type="RefSeq" id="XP_031552626.1"/>
    </source>
</evidence>
<dbReference type="GeneID" id="116289836"/>
<gene>
    <name evidence="2" type="primary">LOC116289836</name>
</gene>
<reference evidence="2" key="1">
    <citation type="submission" date="2025-08" db="UniProtKB">
        <authorList>
            <consortium name="RefSeq"/>
        </authorList>
    </citation>
    <scope>IDENTIFICATION</scope>
    <source>
        <tissue evidence="2">Tentacle</tissue>
    </source>
</reference>
<accession>A0A6P8HAJ6</accession>
<dbReference type="InParanoid" id="A0A6P8HAJ6"/>
<sequence length="117" mass="13029">MPISAFNIDRLINFVKSRKDPSITFTIPSITKPQVIASLLKISPNKAVGIDKISARLLRIAAPAIASSLTRIINFSFESGVFPKRWKLAKITPLFKAGDEDDVSNYSQYQCLQSYPK</sequence>
<dbReference type="KEGG" id="aten:116289836"/>
<dbReference type="RefSeq" id="XP_031552626.1">
    <property type="nucleotide sequence ID" value="XM_031696766.1"/>
</dbReference>
<keyword evidence="1" id="KW-1185">Reference proteome</keyword>
<name>A0A6P8HAJ6_ACTTE</name>